<sequence>MVNKSIHTAIEAASATTMAEVRTSIDDLDRQIVVLLGERMRFIEAAARIKPTRGAVRDQWRVDDVLTKVGESADLVNFPKKLAHNLYAELIEASILHELVNFDHRAGNNLNGREDDLPEDNKPTKVKAVEKEPADVHAAEVETTWVY</sequence>
<accession>A0A292PJA2</accession>
<dbReference type="Proteomes" id="UP001412239">
    <property type="component" value="Unassembled WGS sequence"/>
</dbReference>
<dbReference type="InterPro" id="IPR002701">
    <property type="entry name" value="CM_II_prokaryot"/>
</dbReference>
<gene>
    <name evidence="3" type="ORF">GSTUAT00008708001</name>
</gene>
<reference evidence="3" key="1">
    <citation type="submission" date="2015-10" db="EMBL/GenBank/DDBJ databases">
        <authorList>
            <person name="Regsiter A."/>
            <person name="william w."/>
        </authorList>
    </citation>
    <scope>NUCLEOTIDE SEQUENCE</scope>
    <source>
        <strain evidence="3">Montdore</strain>
    </source>
</reference>
<dbReference type="PANTHER" id="PTHR38041">
    <property type="entry name" value="CHORISMATE MUTASE"/>
    <property type="match status" value="1"/>
</dbReference>
<dbReference type="Gene3D" id="1.20.59.10">
    <property type="entry name" value="Chorismate mutase"/>
    <property type="match status" value="1"/>
</dbReference>
<dbReference type="InterPro" id="IPR051331">
    <property type="entry name" value="Chorismate_mutase-related"/>
</dbReference>
<keyword evidence="1" id="KW-0413">Isomerase</keyword>
<name>A0A292PJA2_9PEZI</name>
<keyword evidence="4" id="KW-1185">Reference proteome</keyword>
<dbReference type="SUPFAM" id="SSF48600">
    <property type="entry name" value="Chorismate mutase II"/>
    <property type="match status" value="1"/>
</dbReference>
<dbReference type="InterPro" id="IPR036979">
    <property type="entry name" value="CM_dom_sf"/>
</dbReference>
<dbReference type="PROSITE" id="PS51168">
    <property type="entry name" value="CHORISMATE_MUT_2"/>
    <property type="match status" value="1"/>
</dbReference>
<evidence type="ECO:0000256" key="1">
    <source>
        <dbReference type="ARBA" id="ARBA00023235"/>
    </source>
</evidence>
<evidence type="ECO:0000313" key="4">
    <source>
        <dbReference type="Proteomes" id="UP001412239"/>
    </source>
</evidence>
<organism evidence="3 4">
    <name type="scientific">Tuber aestivum</name>
    <name type="common">summer truffle</name>
    <dbReference type="NCBI Taxonomy" id="59557"/>
    <lineage>
        <taxon>Eukaryota</taxon>
        <taxon>Fungi</taxon>
        <taxon>Dikarya</taxon>
        <taxon>Ascomycota</taxon>
        <taxon>Pezizomycotina</taxon>
        <taxon>Pezizomycetes</taxon>
        <taxon>Pezizales</taxon>
        <taxon>Tuberaceae</taxon>
        <taxon>Tuber</taxon>
    </lineage>
</organism>
<dbReference type="Pfam" id="PF01817">
    <property type="entry name" value="CM_2"/>
    <property type="match status" value="1"/>
</dbReference>
<dbReference type="GO" id="GO:0009697">
    <property type="term" value="P:salicylic acid biosynthetic process"/>
    <property type="evidence" value="ECO:0007669"/>
    <property type="project" value="TreeGrafter"/>
</dbReference>
<evidence type="ECO:0000313" key="3">
    <source>
        <dbReference type="EMBL" id="CUS07204.1"/>
    </source>
</evidence>
<protein>
    <recommendedName>
        <fullName evidence="2">Chorismate mutase domain-containing protein</fullName>
    </recommendedName>
</protein>
<proteinExistence type="predicted"/>
<dbReference type="InterPro" id="IPR036263">
    <property type="entry name" value="Chorismate_II_sf"/>
</dbReference>
<evidence type="ECO:0000259" key="2">
    <source>
        <dbReference type="PROSITE" id="PS51168"/>
    </source>
</evidence>
<dbReference type="SMART" id="SM00830">
    <property type="entry name" value="CM_2"/>
    <property type="match status" value="1"/>
</dbReference>
<dbReference type="EMBL" id="LN891234">
    <property type="protein sequence ID" value="CUS07204.1"/>
    <property type="molecule type" value="Genomic_DNA"/>
</dbReference>
<feature type="domain" description="Chorismate mutase" evidence="2">
    <location>
        <begin position="12"/>
        <end position="102"/>
    </location>
</feature>
<dbReference type="GO" id="GO:0004106">
    <property type="term" value="F:chorismate mutase activity"/>
    <property type="evidence" value="ECO:0007669"/>
    <property type="project" value="InterPro"/>
</dbReference>
<dbReference type="AlphaFoldDB" id="A0A292PJA2"/>
<dbReference type="PANTHER" id="PTHR38041:SF1">
    <property type="entry name" value="CHORISMATE MUTASE"/>
    <property type="match status" value="1"/>
</dbReference>
<dbReference type="GO" id="GO:0046417">
    <property type="term" value="P:chorismate metabolic process"/>
    <property type="evidence" value="ECO:0007669"/>
    <property type="project" value="InterPro"/>
</dbReference>